<dbReference type="VEuPathDB" id="FungiDB:PC110_g327"/>
<proteinExistence type="predicted"/>
<sequence>MQGVDRLGQVRGRFSLADGHSFKKWFKKLVPALVDVARSNAYFTRKMALSLANDRNSHRDFIVQLSSELLSGKWKEAPSARRMFYTNVESFDASVEVDDEMSPSSAVWVAGRRDVDGVIGSPQKRCSAIASKQLYPESNRKRRQCVHVFKATEPYMCPMQTWTCWEKYHRFHLPRNLFSAKGKVRTSSQLYKLRHESMIQRNLNPGREVAPGNRQSVAHSINL</sequence>
<feature type="compositionally biased region" description="Polar residues" evidence="1">
    <location>
        <begin position="213"/>
        <end position="223"/>
    </location>
</feature>
<organism evidence="2 3">
    <name type="scientific">Phytophthora cactorum</name>
    <dbReference type="NCBI Taxonomy" id="29920"/>
    <lineage>
        <taxon>Eukaryota</taxon>
        <taxon>Sar</taxon>
        <taxon>Stramenopiles</taxon>
        <taxon>Oomycota</taxon>
        <taxon>Peronosporomycetes</taxon>
        <taxon>Peronosporales</taxon>
        <taxon>Peronosporaceae</taxon>
        <taxon>Phytophthora</taxon>
    </lineage>
</organism>
<evidence type="ECO:0008006" key="4">
    <source>
        <dbReference type="Google" id="ProtNLM"/>
    </source>
</evidence>
<comment type="caution">
    <text evidence="2">The sequence shown here is derived from an EMBL/GenBank/DDBJ whole genome shotgun (WGS) entry which is preliminary data.</text>
</comment>
<dbReference type="Proteomes" id="UP000736787">
    <property type="component" value="Unassembled WGS sequence"/>
</dbReference>
<dbReference type="EMBL" id="RCMK01001355">
    <property type="protein sequence ID" value="KAG2896122.1"/>
    <property type="molecule type" value="Genomic_DNA"/>
</dbReference>
<feature type="region of interest" description="Disordered" evidence="1">
    <location>
        <begin position="204"/>
        <end position="223"/>
    </location>
</feature>
<evidence type="ECO:0000313" key="2">
    <source>
        <dbReference type="EMBL" id="KAG2896122.1"/>
    </source>
</evidence>
<protein>
    <recommendedName>
        <fullName evidence="4">PiggyBac transposable element-derived protein domain-containing protein</fullName>
    </recommendedName>
</protein>
<evidence type="ECO:0000313" key="3">
    <source>
        <dbReference type="Proteomes" id="UP000736787"/>
    </source>
</evidence>
<name>A0A8T1BAB3_9STRA</name>
<reference evidence="2" key="1">
    <citation type="submission" date="2018-10" db="EMBL/GenBank/DDBJ databases">
        <title>Effector identification in a new, highly contiguous assembly of the strawberry crown rot pathogen Phytophthora cactorum.</title>
        <authorList>
            <person name="Armitage A.D."/>
            <person name="Nellist C.F."/>
            <person name="Bates H."/>
            <person name="Vickerstaff R.J."/>
            <person name="Harrison R.J."/>
        </authorList>
    </citation>
    <scope>NUCLEOTIDE SEQUENCE</scope>
    <source>
        <strain evidence="2">4040</strain>
    </source>
</reference>
<accession>A0A8T1BAB3</accession>
<dbReference type="AlphaFoldDB" id="A0A8T1BAB3"/>
<gene>
    <name evidence="2" type="ORF">PC117_g23087</name>
</gene>
<evidence type="ECO:0000256" key="1">
    <source>
        <dbReference type="SAM" id="MobiDB-lite"/>
    </source>
</evidence>